<keyword evidence="1" id="KW-0732">Signal</keyword>
<dbReference type="STRING" id="1802579.A2310_08745"/>
<protein>
    <recommendedName>
        <fullName evidence="4">Cell surface protein SprA</fullName>
    </recommendedName>
</protein>
<evidence type="ECO:0000256" key="1">
    <source>
        <dbReference type="SAM" id="SignalP"/>
    </source>
</evidence>
<accession>A0A1F4SHP2</accession>
<feature type="chain" id="PRO_5009514396" description="Cell surface protein SprA" evidence="1">
    <location>
        <begin position="20"/>
        <end position="1358"/>
    </location>
</feature>
<sequence length="1358" mass="152397">MKIKIVAAFLFFLFFCIKAADAEQYPKIDVTGFKKWEYKDINVNPQVNYFLGITQLGGYSPNITGGPWQERLQLKILGQLNEKLMVSYDVEQQPETPDSYDVKVNYDNKHELVFGDLTATFSGNEFASATKFLNGVMVSSKDKNYDFIAVPSAKLKSQIQGLTSQRGNNTTGPYNLGHGSIVQGSEHVELNGVALIRDKDYLIDYFEGKITFTRILTTNDEVKYSYEYTNILDLFFPSLSKRDFFGVQGRVTLDPSTIGKKDVEPVPVTINERESFPTRAEKSENLDEIEIPFTVEASESSEVVAEPLRLLDQILEDESVGKYSLKNYPVVPFSEVLTLKGRMLNKNEDYNIDYNTGLITLSLPVLPDEENFLIVSYSYYKTDTVTDNIPGDGGRGPYSLTRKEIVLNSEKVYINERFVIRDFDYSMDYDTGKITFNYNISNTSNIKVSYYYQVAEMPVVSAPEGSSKSVTFGVTYLKESAQKGSNSTNTDVIETFKQENITKNNGIIFLSNFPVLSTAEGGRLSLTVGSQTLVEGVDYVVPTVEVDSLGNALVIPPTKLAFVNDPADTSNGYYTGTIKMLTTFDATLEVAVVYTYSKSITGRFTSTGAGGRGPYYITGYRNIVPGSEQVNVWATGSEIKTLYTRNSSTLETNGDYSINYASGTPYIMFNKPLDTTKSYDIYFRYVAQQSNSSNDISQDLVGVDADFKFGDLLQINTNYAQTTNDKVISSAGTTEAFSFAANTTRIGLKFLPVIENSEKVYVNNYLMNRDKDYFIDYIYGTITFYYVTLGTKDAVTVDYKYQSDSGIQFVTSKIDKAYKYGIKSKVSKVSVNYNKRELGFDFSPLGGTAIGVGSNSQDLSLELEPLALGFRTSYLYRETNNPIGTSHSNYTRNYERIYTGALNPFGLADVTFSQKNQEVHGDPLSPGGALTADSYLNSYSLGIIPKEYRHGFLSFTQKYDGQSTFSQDRVNFTKGITEAMHLNYGLGFTNRIKFSTDMQLSEPKALNTQTGEVTTSWKTTRDLSYDTSIDLTFPRVNKLMTYAKHLNHQEFTYLPTPEGVVETKNTTYHIDFNPVNIVSTSYDYNRQETPSVLVSGKNPKNEKQSTNIAVEPHSSLSTKWMYTEDHTINETASESKGDSNTYSANWRPISFEKFKLNSNYTLYNRKAVTPSGTFEVATDNRTFTQDYTLTFTPAAALSIAPGVIYEEYYNVTSTSTTELKTNNQTLKCTVSFKPHDKFSLDADYNLKVTTDATDNRNRHRNWSRITSKYRAFLWGELVYMLEDEHNGGEVQAGGTLPDTDYLKTVNTWSLNFTIPQENPILNSIILTASYKTVNFENRIKSTDNLFASSLSFEGTLSF</sequence>
<comment type="caution">
    <text evidence="2">The sequence shown here is derived from an EMBL/GenBank/DDBJ whole genome shotgun (WGS) entry which is preliminary data.</text>
</comment>
<feature type="signal peptide" evidence="1">
    <location>
        <begin position="1"/>
        <end position="19"/>
    </location>
</feature>
<organism evidence="2 3">
    <name type="scientific">candidate division WOR-1 bacterium RIFOXYB2_FULL_37_13</name>
    <dbReference type="NCBI Taxonomy" id="1802579"/>
    <lineage>
        <taxon>Bacteria</taxon>
        <taxon>Bacillati</taxon>
        <taxon>Saganbacteria</taxon>
    </lineage>
</organism>
<gene>
    <name evidence="2" type="ORF">A2310_08745</name>
</gene>
<reference evidence="2 3" key="1">
    <citation type="journal article" date="2016" name="Nat. Commun.">
        <title>Thousands of microbial genomes shed light on interconnected biogeochemical processes in an aquifer system.</title>
        <authorList>
            <person name="Anantharaman K."/>
            <person name="Brown C.T."/>
            <person name="Hug L.A."/>
            <person name="Sharon I."/>
            <person name="Castelle C.J."/>
            <person name="Probst A.J."/>
            <person name="Thomas B.C."/>
            <person name="Singh A."/>
            <person name="Wilkins M.J."/>
            <person name="Karaoz U."/>
            <person name="Brodie E.L."/>
            <person name="Williams K.H."/>
            <person name="Hubbard S.S."/>
            <person name="Banfield J.F."/>
        </authorList>
    </citation>
    <scope>NUCLEOTIDE SEQUENCE [LARGE SCALE GENOMIC DNA]</scope>
</reference>
<dbReference type="Proteomes" id="UP000178417">
    <property type="component" value="Unassembled WGS sequence"/>
</dbReference>
<name>A0A1F4SHP2_UNCSA</name>
<proteinExistence type="predicted"/>
<dbReference type="EMBL" id="MEUB01000056">
    <property type="protein sequence ID" value="OGC19907.1"/>
    <property type="molecule type" value="Genomic_DNA"/>
</dbReference>
<evidence type="ECO:0000313" key="3">
    <source>
        <dbReference type="Proteomes" id="UP000178417"/>
    </source>
</evidence>
<evidence type="ECO:0008006" key="4">
    <source>
        <dbReference type="Google" id="ProtNLM"/>
    </source>
</evidence>
<evidence type="ECO:0000313" key="2">
    <source>
        <dbReference type="EMBL" id="OGC19907.1"/>
    </source>
</evidence>